<evidence type="ECO:0000256" key="3">
    <source>
        <dbReference type="ARBA" id="ARBA00023163"/>
    </source>
</evidence>
<keyword evidence="6" id="KW-1185">Reference proteome</keyword>
<dbReference type="PANTHER" id="PTHR30363:SF44">
    <property type="entry name" value="AGA OPERON TRANSCRIPTIONAL REPRESSOR-RELATED"/>
    <property type="match status" value="1"/>
</dbReference>
<evidence type="ECO:0000256" key="1">
    <source>
        <dbReference type="ARBA" id="ARBA00023015"/>
    </source>
</evidence>
<dbReference type="SMART" id="SM01134">
    <property type="entry name" value="DeoRC"/>
    <property type="match status" value="1"/>
</dbReference>
<dbReference type="GO" id="GO:0003700">
    <property type="term" value="F:DNA-binding transcription factor activity"/>
    <property type="evidence" value="ECO:0007669"/>
    <property type="project" value="InterPro"/>
</dbReference>
<dbReference type="InterPro" id="IPR001034">
    <property type="entry name" value="DeoR_HTH"/>
</dbReference>
<comment type="caution">
    <text evidence="5">The sequence shown here is derived from an EMBL/GenBank/DDBJ whole genome shotgun (WGS) entry which is preliminary data.</text>
</comment>
<dbReference type="Gene3D" id="1.10.10.10">
    <property type="entry name" value="Winged helix-like DNA-binding domain superfamily/Winged helix DNA-binding domain"/>
    <property type="match status" value="1"/>
</dbReference>
<dbReference type="InterPro" id="IPR018356">
    <property type="entry name" value="Tscrpt_reg_HTH_DeoR_CS"/>
</dbReference>
<dbReference type="InterPro" id="IPR036388">
    <property type="entry name" value="WH-like_DNA-bd_sf"/>
</dbReference>
<keyword evidence="1" id="KW-0805">Transcription regulation</keyword>
<dbReference type="GO" id="GO:0003677">
    <property type="term" value="F:DNA binding"/>
    <property type="evidence" value="ECO:0007669"/>
    <property type="project" value="UniProtKB-KW"/>
</dbReference>
<dbReference type="InterPro" id="IPR036390">
    <property type="entry name" value="WH_DNA-bd_sf"/>
</dbReference>
<dbReference type="AlphaFoldDB" id="A0A4T2CCL3"/>
<dbReference type="SMART" id="SM00420">
    <property type="entry name" value="HTH_DEOR"/>
    <property type="match status" value="1"/>
</dbReference>
<dbReference type="Pfam" id="PF08220">
    <property type="entry name" value="HTH_DeoR"/>
    <property type="match status" value="1"/>
</dbReference>
<dbReference type="PANTHER" id="PTHR30363">
    <property type="entry name" value="HTH-TYPE TRANSCRIPTIONAL REGULATOR SRLR-RELATED"/>
    <property type="match status" value="1"/>
</dbReference>
<feature type="domain" description="HTH deoR-type" evidence="4">
    <location>
        <begin position="72"/>
        <end position="127"/>
    </location>
</feature>
<dbReference type="Gene3D" id="3.40.50.1360">
    <property type="match status" value="1"/>
</dbReference>
<dbReference type="EMBL" id="QYRT01000004">
    <property type="protein sequence ID" value="TIH40148.1"/>
    <property type="molecule type" value="Genomic_DNA"/>
</dbReference>
<name>A0A4T2CCL3_9MICO</name>
<accession>A0A4T2CCL3</accession>
<dbReference type="PROSITE" id="PS00894">
    <property type="entry name" value="HTH_DEOR_1"/>
    <property type="match status" value="1"/>
</dbReference>
<keyword evidence="3" id="KW-0804">Transcription</keyword>
<protein>
    <submittedName>
        <fullName evidence="5">DeoR/GlpR transcriptional regulator</fullName>
    </submittedName>
</protein>
<sequence>MAVRSVHEASDRSRLIPTRQRRADAILRLGEPRAVDNARLAASCARVWQVVCRSPVWLQPGESSLCLVSISKEQRHQAILEILQGSGSSSVTELGASLGVAEMTIRRDLETLEGRGVLRRFHGGAKLSAGSSYEPPFGVREHTNVAHKRAIAEAVAETIDDGETILLDGGSTGIAIAEALGDRAITICPLSLRVAWALNRSTSVTLMLPPGRIRAGELSISGPDTIDYLKRHHFDRYLLTASAFSPLQGFTEWNTDDAGIKRAALESAGEVIACVDSSKFGRVGFVEICRIDTPDLIIVDGGLDERSLDALTVSSRRVQLTG</sequence>
<keyword evidence="2" id="KW-0238">DNA-binding</keyword>
<evidence type="ECO:0000256" key="2">
    <source>
        <dbReference type="ARBA" id="ARBA00023125"/>
    </source>
</evidence>
<evidence type="ECO:0000313" key="6">
    <source>
        <dbReference type="Proteomes" id="UP000306192"/>
    </source>
</evidence>
<reference evidence="5 6" key="1">
    <citation type="journal article" date="2019" name="Microorganisms">
        <title>Systematic Affiliation and Genome Analysis of Subtercola vilae DB165(T) with Particular Emphasis on Cold Adaptation of an Isolate from a High-Altitude Cold Volcano Lake.</title>
        <authorList>
            <person name="Villalobos A.S."/>
            <person name="Wiese J."/>
            <person name="Imhoff J.F."/>
            <person name="Dorador C."/>
            <person name="Keller A."/>
            <person name="Hentschel U."/>
        </authorList>
    </citation>
    <scope>NUCLEOTIDE SEQUENCE [LARGE SCALE GENOMIC DNA]</scope>
    <source>
        <strain evidence="5 6">DB165</strain>
    </source>
</reference>
<dbReference type="SUPFAM" id="SSF46785">
    <property type="entry name" value="Winged helix' DNA-binding domain"/>
    <property type="match status" value="1"/>
</dbReference>
<dbReference type="PROSITE" id="PS51000">
    <property type="entry name" value="HTH_DEOR_2"/>
    <property type="match status" value="1"/>
</dbReference>
<proteinExistence type="predicted"/>
<dbReference type="InterPro" id="IPR037171">
    <property type="entry name" value="NagB/RpiA_transferase-like"/>
</dbReference>
<evidence type="ECO:0000259" key="4">
    <source>
        <dbReference type="PROSITE" id="PS51000"/>
    </source>
</evidence>
<organism evidence="5 6">
    <name type="scientific">Subtercola vilae</name>
    <dbReference type="NCBI Taxonomy" id="2056433"/>
    <lineage>
        <taxon>Bacteria</taxon>
        <taxon>Bacillati</taxon>
        <taxon>Actinomycetota</taxon>
        <taxon>Actinomycetes</taxon>
        <taxon>Micrococcales</taxon>
        <taxon>Microbacteriaceae</taxon>
        <taxon>Subtercola</taxon>
    </lineage>
</organism>
<dbReference type="Pfam" id="PF00455">
    <property type="entry name" value="DeoRC"/>
    <property type="match status" value="1"/>
</dbReference>
<dbReference type="InterPro" id="IPR050313">
    <property type="entry name" value="Carb_Metab_HTH_regulators"/>
</dbReference>
<gene>
    <name evidence="5" type="ORF">D4765_03205</name>
</gene>
<dbReference type="InterPro" id="IPR014036">
    <property type="entry name" value="DeoR-like_C"/>
</dbReference>
<evidence type="ECO:0000313" key="5">
    <source>
        <dbReference type="EMBL" id="TIH40148.1"/>
    </source>
</evidence>
<dbReference type="PRINTS" id="PR00037">
    <property type="entry name" value="HTHLACR"/>
</dbReference>
<dbReference type="Proteomes" id="UP000306192">
    <property type="component" value="Unassembled WGS sequence"/>
</dbReference>
<dbReference type="SUPFAM" id="SSF100950">
    <property type="entry name" value="NagB/RpiA/CoA transferase-like"/>
    <property type="match status" value="1"/>
</dbReference>